<feature type="region of interest" description="Disordered" evidence="1">
    <location>
        <begin position="165"/>
        <end position="184"/>
    </location>
</feature>
<name>A0A9K3KXI3_9STRA</name>
<sequence>MPGHLVGFVFELVVLSCSVAAVVTNSLLLTSCQLLNLSFGQIKVGSLGLYNANFPVTSDLNEFSNGNCIRIDDIPNIDSYKDAAFNCARCLRPLPCTQRIMDVCGGLGQLFLGLVYVVWLTEACNQYQCTFGTGGTYLILTQVFWMAAASFTRCMRPGRYERRDEIQAQRAAKEEKKEKEREEA</sequence>
<organism evidence="2 3">
    <name type="scientific">Nitzschia inconspicua</name>
    <dbReference type="NCBI Taxonomy" id="303405"/>
    <lineage>
        <taxon>Eukaryota</taxon>
        <taxon>Sar</taxon>
        <taxon>Stramenopiles</taxon>
        <taxon>Ochrophyta</taxon>
        <taxon>Bacillariophyta</taxon>
        <taxon>Bacillariophyceae</taxon>
        <taxon>Bacillariophycidae</taxon>
        <taxon>Bacillariales</taxon>
        <taxon>Bacillariaceae</taxon>
        <taxon>Nitzschia</taxon>
    </lineage>
</organism>
<reference evidence="2" key="1">
    <citation type="journal article" date="2021" name="Sci. Rep.">
        <title>Diploid genomic architecture of Nitzschia inconspicua, an elite biomass production diatom.</title>
        <authorList>
            <person name="Oliver A."/>
            <person name="Podell S."/>
            <person name="Pinowska A."/>
            <person name="Traller J.C."/>
            <person name="Smith S.R."/>
            <person name="McClure R."/>
            <person name="Beliaev A."/>
            <person name="Bohutskyi P."/>
            <person name="Hill E.A."/>
            <person name="Rabines A."/>
            <person name="Zheng H."/>
            <person name="Allen L.Z."/>
            <person name="Kuo A."/>
            <person name="Grigoriev I.V."/>
            <person name="Allen A.E."/>
            <person name="Hazlebeck D."/>
            <person name="Allen E.E."/>
        </authorList>
    </citation>
    <scope>NUCLEOTIDE SEQUENCE</scope>
    <source>
        <strain evidence="2">Hildebrandi</strain>
    </source>
</reference>
<dbReference type="AlphaFoldDB" id="A0A9K3KXI3"/>
<protein>
    <submittedName>
        <fullName evidence="2">Uncharacterized protein</fullName>
    </submittedName>
</protein>
<evidence type="ECO:0000313" key="3">
    <source>
        <dbReference type="Proteomes" id="UP000693970"/>
    </source>
</evidence>
<dbReference type="Proteomes" id="UP000693970">
    <property type="component" value="Unassembled WGS sequence"/>
</dbReference>
<proteinExistence type="predicted"/>
<accession>A0A9K3KXI3</accession>
<reference evidence="2" key="2">
    <citation type="submission" date="2021-04" db="EMBL/GenBank/DDBJ databases">
        <authorList>
            <person name="Podell S."/>
        </authorList>
    </citation>
    <scope>NUCLEOTIDE SEQUENCE</scope>
    <source>
        <strain evidence="2">Hildebrandi</strain>
    </source>
</reference>
<dbReference type="EMBL" id="JAGRRH010000017">
    <property type="protein sequence ID" value="KAG7351668.1"/>
    <property type="molecule type" value="Genomic_DNA"/>
</dbReference>
<evidence type="ECO:0000256" key="1">
    <source>
        <dbReference type="SAM" id="MobiDB-lite"/>
    </source>
</evidence>
<gene>
    <name evidence="2" type="ORF">IV203_007716</name>
</gene>
<keyword evidence="3" id="KW-1185">Reference proteome</keyword>
<evidence type="ECO:0000313" key="2">
    <source>
        <dbReference type="EMBL" id="KAG7351668.1"/>
    </source>
</evidence>
<dbReference type="OrthoDB" id="53417at2759"/>
<comment type="caution">
    <text evidence="2">The sequence shown here is derived from an EMBL/GenBank/DDBJ whole genome shotgun (WGS) entry which is preliminary data.</text>
</comment>